<dbReference type="Proteomes" id="UP000887565">
    <property type="component" value="Unplaced"/>
</dbReference>
<evidence type="ECO:0000313" key="1">
    <source>
        <dbReference type="Proteomes" id="UP000887565"/>
    </source>
</evidence>
<accession>A0A915I550</accession>
<name>A0A915I550_ROMCU</name>
<dbReference type="WBParaSite" id="nRc.2.0.1.t09263-RA">
    <property type="protein sequence ID" value="nRc.2.0.1.t09263-RA"/>
    <property type="gene ID" value="nRc.2.0.1.g09263"/>
</dbReference>
<evidence type="ECO:0000313" key="2">
    <source>
        <dbReference type="WBParaSite" id="nRc.2.0.1.t09263-RA"/>
    </source>
</evidence>
<protein>
    <submittedName>
        <fullName evidence="2">Transposase</fullName>
    </submittedName>
</protein>
<keyword evidence="1" id="KW-1185">Reference proteome</keyword>
<dbReference type="AlphaFoldDB" id="A0A915I550"/>
<reference evidence="2" key="1">
    <citation type="submission" date="2022-11" db="UniProtKB">
        <authorList>
            <consortium name="WormBaseParasite"/>
        </authorList>
    </citation>
    <scope>IDENTIFICATION</scope>
</reference>
<organism evidence="1 2">
    <name type="scientific">Romanomermis culicivorax</name>
    <name type="common">Nematode worm</name>
    <dbReference type="NCBI Taxonomy" id="13658"/>
    <lineage>
        <taxon>Eukaryota</taxon>
        <taxon>Metazoa</taxon>
        <taxon>Ecdysozoa</taxon>
        <taxon>Nematoda</taxon>
        <taxon>Enoplea</taxon>
        <taxon>Dorylaimia</taxon>
        <taxon>Mermithida</taxon>
        <taxon>Mermithoidea</taxon>
        <taxon>Mermithidae</taxon>
        <taxon>Romanomermis</taxon>
    </lineage>
</organism>
<proteinExistence type="predicted"/>
<sequence>MLKRLKILDTWILRSLVQCSGNGVKEWSDILNLLGITSSKTTIRRKKECLLSRPFCNETETVWRLSERPRLIQTRWESEGSYSGMSLARYFFRYTGLAVVRLIHINYSKLNSATGSVGYVLQPARWHSRPPGLQRILGFLCFTPCTHKQNNAATILNVKNYVEFMDRSLWALYSPNENKSSRSADGAVTDTNVEIVINWNANVEGQ</sequence>